<dbReference type="PANTHER" id="PTHR30537:SF72">
    <property type="entry name" value="LYSR FAMILY TRANSCRIPTIONAL REGULATOR"/>
    <property type="match status" value="1"/>
</dbReference>
<dbReference type="FunFam" id="1.10.10.10:FF:000001">
    <property type="entry name" value="LysR family transcriptional regulator"/>
    <property type="match status" value="1"/>
</dbReference>
<dbReference type="Pfam" id="PF03466">
    <property type="entry name" value="LysR_substrate"/>
    <property type="match status" value="1"/>
</dbReference>
<evidence type="ECO:0000259" key="5">
    <source>
        <dbReference type="PROSITE" id="PS50931"/>
    </source>
</evidence>
<evidence type="ECO:0000313" key="6">
    <source>
        <dbReference type="EMBL" id="QNN56473.1"/>
    </source>
</evidence>
<reference evidence="6 7" key="1">
    <citation type="submission" date="2020-08" db="EMBL/GenBank/DDBJ databases">
        <title>Genome sequence of Diaphorobacter ruginosibacter DSM 27467T.</title>
        <authorList>
            <person name="Hyun D.-W."/>
            <person name="Bae J.-W."/>
        </authorList>
    </citation>
    <scope>NUCLEOTIDE SEQUENCE [LARGE SCALE GENOMIC DNA]</scope>
    <source>
        <strain evidence="6 7">DSM 27467</strain>
    </source>
</reference>
<dbReference type="Gene3D" id="1.10.10.10">
    <property type="entry name" value="Winged helix-like DNA-binding domain superfamily/Winged helix DNA-binding domain"/>
    <property type="match status" value="1"/>
</dbReference>
<evidence type="ECO:0000256" key="1">
    <source>
        <dbReference type="ARBA" id="ARBA00009437"/>
    </source>
</evidence>
<dbReference type="KEGG" id="drg:H9K76_18320"/>
<proteinExistence type="inferred from homology"/>
<dbReference type="SUPFAM" id="SSF46785">
    <property type="entry name" value="Winged helix' DNA-binding domain"/>
    <property type="match status" value="1"/>
</dbReference>
<dbReference type="Proteomes" id="UP000515811">
    <property type="component" value="Chromosome"/>
</dbReference>
<dbReference type="GO" id="GO:0003700">
    <property type="term" value="F:DNA-binding transcription factor activity"/>
    <property type="evidence" value="ECO:0007669"/>
    <property type="project" value="InterPro"/>
</dbReference>
<dbReference type="InterPro" id="IPR000847">
    <property type="entry name" value="LysR_HTH_N"/>
</dbReference>
<keyword evidence="4" id="KW-0804">Transcription</keyword>
<dbReference type="PROSITE" id="PS50931">
    <property type="entry name" value="HTH_LYSR"/>
    <property type="match status" value="1"/>
</dbReference>
<organism evidence="6 7">
    <name type="scientific">Diaphorobacter ruginosibacter</name>
    <dbReference type="NCBI Taxonomy" id="1715720"/>
    <lineage>
        <taxon>Bacteria</taxon>
        <taxon>Pseudomonadati</taxon>
        <taxon>Pseudomonadota</taxon>
        <taxon>Betaproteobacteria</taxon>
        <taxon>Burkholderiales</taxon>
        <taxon>Comamonadaceae</taxon>
        <taxon>Diaphorobacter</taxon>
    </lineage>
</organism>
<dbReference type="SUPFAM" id="SSF53850">
    <property type="entry name" value="Periplasmic binding protein-like II"/>
    <property type="match status" value="1"/>
</dbReference>
<feature type="domain" description="HTH lysR-type" evidence="5">
    <location>
        <begin position="5"/>
        <end position="62"/>
    </location>
</feature>
<keyword evidence="3" id="KW-0238">DNA-binding</keyword>
<dbReference type="CDD" id="cd08476">
    <property type="entry name" value="PBP2_CrgA_like_7"/>
    <property type="match status" value="1"/>
</dbReference>
<dbReference type="InterPro" id="IPR005119">
    <property type="entry name" value="LysR_subst-bd"/>
</dbReference>
<evidence type="ECO:0000256" key="2">
    <source>
        <dbReference type="ARBA" id="ARBA00023015"/>
    </source>
</evidence>
<gene>
    <name evidence="6" type="ORF">H9K76_18320</name>
</gene>
<keyword evidence="7" id="KW-1185">Reference proteome</keyword>
<name>A0A7G9RLJ8_9BURK</name>
<dbReference type="RefSeq" id="WP_187596739.1">
    <property type="nucleotide sequence ID" value="NZ_CP060714.1"/>
</dbReference>
<dbReference type="AlphaFoldDB" id="A0A7G9RLJ8"/>
<sequence length="317" mass="34877">MRNTDSLSGIESFVCAADHLSFAQAGRALGISSSAVGKNIARLEGQLGLRLFHRTTRQVRLTQEGELFHERCLRVLGELHDARAAMQELSLAPRGKLRVSLPTIGYRFLLPVLPSFRAQYPEIDLDLDFNDHLVDVIDSGMDVVIRSGELPDSRLVARRLGPFRFILAASPAYLGDRGTPRSPADLKQHVCLRYRFLSNGKLEEWQLPGMPDKLPVSLVCNNMEAMLGAAIAGMGLAYMPDFLAQDAIARGDLVRVLADHLTHTGQFSALWPSSRQLSPKVRAFVDFACAHLFTGAPPLHPAAALGPQARPRSARRR</sequence>
<evidence type="ECO:0000313" key="7">
    <source>
        <dbReference type="Proteomes" id="UP000515811"/>
    </source>
</evidence>
<dbReference type="InterPro" id="IPR058163">
    <property type="entry name" value="LysR-type_TF_proteobact-type"/>
</dbReference>
<dbReference type="Gene3D" id="3.40.190.290">
    <property type="match status" value="1"/>
</dbReference>
<dbReference type="GO" id="GO:0043565">
    <property type="term" value="F:sequence-specific DNA binding"/>
    <property type="evidence" value="ECO:0007669"/>
    <property type="project" value="TreeGrafter"/>
</dbReference>
<dbReference type="Pfam" id="PF00126">
    <property type="entry name" value="HTH_1"/>
    <property type="match status" value="1"/>
</dbReference>
<keyword evidence="2" id="KW-0805">Transcription regulation</keyword>
<dbReference type="EMBL" id="CP060714">
    <property type="protein sequence ID" value="QNN56473.1"/>
    <property type="molecule type" value="Genomic_DNA"/>
</dbReference>
<evidence type="ECO:0000256" key="4">
    <source>
        <dbReference type="ARBA" id="ARBA00023163"/>
    </source>
</evidence>
<dbReference type="InterPro" id="IPR036388">
    <property type="entry name" value="WH-like_DNA-bd_sf"/>
</dbReference>
<dbReference type="PANTHER" id="PTHR30537">
    <property type="entry name" value="HTH-TYPE TRANSCRIPTIONAL REGULATOR"/>
    <property type="match status" value="1"/>
</dbReference>
<evidence type="ECO:0000256" key="3">
    <source>
        <dbReference type="ARBA" id="ARBA00023125"/>
    </source>
</evidence>
<dbReference type="GO" id="GO:0006351">
    <property type="term" value="P:DNA-templated transcription"/>
    <property type="evidence" value="ECO:0007669"/>
    <property type="project" value="TreeGrafter"/>
</dbReference>
<dbReference type="InterPro" id="IPR036390">
    <property type="entry name" value="WH_DNA-bd_sf"/>
</dbReference>
<comment type="similarity">
    <text evidence="1">Belongs to the LysR transcriptional regulatory family.</text>
</comment>
<protein>
    <submittedName>
        <fullName evidence="6">LysR family transcriptional regulator</fullName>
    </submittedName>
</protein>
<accession>A0A7G9RLJ8</accession>